<proteinExistence type="inferred from homology"/>
<dbReference type="GO" id="GO:0006353">
    <property type="term" value="P:DNA-templated transcription termination"/>
    <property type="evidence" value="ECO:0007669"/>
    <property type="project" value="UniProtKB-KW"/>
</dbReference>
<sequence>MFASICRRRLLGTHQILGSGGGTDPLRIILGTFPFTHTYSSSAVADVPNSEPCPATVSYLISCGLSPAGAAVTATSKKIRILSTDNADAVRSLLRDHGFDDDDIVRTVRSAPTILLADPERVILPKIQFFASLGFEPRKLATAPLLLTRSLDEHLVPSIQFLRGVIGSEDDLRLGFCRAPRALLADVEENMRPVVEALRRCGFTDAAISELLVTQMGMLLTSPDRISEVFEQLKAIGMCISDPRFMHCFREMCRLKKDAWLRKLALYQSFGLSESEVLEIFKAQPMILQFGNKNMEKKVRFLLDELKLGTSVIIAHPEILCSGLNECILPRCAVLCVLMREGKIQGGIEMVEALLVDSSVFSERYVLSHADDVPDVVKAYEGEIRFEGFR</sequence>
<evidence type="ECO:0000313" key="5">
    <source>
        <dbReference type="Proteomes" id="UP001231189"/>
    </source>
</evidence>
<comment type="caution">
    <text evidence="4">The sequence shown here is derived from an EMBL/GenBank/DDBJ whole genome shotgun (WGS) entry which is preliminary data.</text>
</comment>
<dbReference type="Pfam" id="PF02536">
    <property type="entry name" value="mTERF"/>
    <property type="match status" value="1"/>
</dbReference>
<evidence type="ECO:0000256" key="3">
    <source>
        <dbReference type="ARBA" id="ARBA00022946"/>
    </source>
</evidence>
<dbReference type="SMART" id="SM00733">
    <property type="entry name" value="Mterf"/>
    <property type="match status" value="6"/>
</dbReference>
<dbReference type="InterPro" id="IPR038538">
    <property type="entry name" value="MTERF_sf"/>
</dbReference>
<evidence type="ECO:0000313" key="4">
    <source>
        <dbReference type="EMBL" id="KAK1696636.1"/>
    </source>
</evidence>
<name>A0AAD8TYN9_LOLMU</name>
<keyword evidence="2" id="KW-0805">Transcription regulation</keyword>
<protein>
    <submittedName>
        <fullName evidence="4">Uncharacterized protein</fullName>
    </submittedName>
</protein>
<dbReference type="PANTHER" id="PTHR13068:SF93">
    <property type="entry name" value="OS05G0403600 PROTEIN"/>
    <property type="match status" value="1"/>
</dbReference>
<dbReference type="InterPro" id="IPR003690">
    <property type="entry name" value="MTERF"/>
</dbReference>
<accession>A0AAD8TYN9</accession>
<dbReference type="AlphaFoldDB" id="A0AAD8TYN9"/>
<gene>
    <name evidence="4" type="ORF">QYE76_013333</name>
</gene>
<comment type="similarity">
    <text evidence="1">Belongs to the mTERF family.</text>
</comment>
<dbReference type="Gene3D" id="1.25.70.10">
    <property type="entry name" value="Transcription termination factor 3, mitochondrial"/>
    <property type="match status" value="1"/>
</dbReference>
<evidence type="ECO:0000256" key="2">
    <source>
        <dbReference type="ARBA" id="ARBA00022472"/>
    </source>
</evidence>
<keyword evidence="2" id="KW-0804">Transcription</keyword>
<dbReference type="FunFam" id="1.25.70.10:FF:000001">
    <property type="entry name" value="Mitochondrial transcription termination factor-like"/>
    <property type="match status" value="1"/>
</dbReference>
<dbReference type="PANTHER" id="PTHR13068">
    <property type="entry name" value="CGI-12 PROTEIN-RELATED"/>
    <property type="match status" value="1"/>
</dbReference>
<keyword evidence="5" id="KW-1185">Reference proteome</keyword>
<reference evidence="4" key="1">
    <citation type="submission" date="2023-07" db="EMBL/GenBank/DDBJ databases">
        <title>A chromosome-level genome assembly of Lolium multiflorum.</title>
        <authorList>
            <person name="Chen Y."/>
            <person name="Copetti D."/>
            <person name="Kolliker R."/>
            <person name="Studer B."/>
        </authorList>
    </citation>
    <scope>NUCLEOTIDE SEQUENCE</scope>
    <source>
        <strain evidence="4">02402/16</strain>
        <tissue evidence="4">Leaf</tissue>
    </source>
</reference>
<dbReference type="EMBL" id="JAUUTY010000001">
    <property type="protein sequence ID" value="KAK1696636.1"/>
    <property type="molecule type" value="Genomic_DNA"/>
</dbReference>
<keyword evidence="2" id="KW-0806">Transcription termination</keyword>
<evidence type="ECO:0000256" key="1">
    <source>
        <dbReference type="ARBA" id="ARBA00007692"/>
    </source>
</evidence>
<keyword evidence="3" id="KW-0809">Transit peptide</keyword>
<dbReference type="Proteomes" id="UP001231189">
    <property type="component" value="Unassembled WGS sequence"/>
</dbReference>
<dbReference type="GO" id="GO:0003676">
    <property type="term" value="F:nucleic acid binding"/>
    <property type="evidence" value="ECO:0007669"/>
    <property type="project" value="InterPro"/>
</dbReference>
<organism evidence="4 5">
    <name type="scientific">Lolium multiflorum</name>
    <name type="common">Italian ryegrass</name>
    <name type="synonym">Lolium perenne subsp. multiflorum</name>
    <dbReference type="NCBI Taxonomy" id="4521"/>
    <lineage>
        <taxon>Eukaryota</taxon>
        <taxon>Viridiplantae</taxon>
        <taxon>Streptophyta</taxon>
        <taxon>Embryophyta</taxon>
        <taxon>Tracheophyta</taxon>
        <taxon>Spermatophyta</taxon>
        <taxon>Magnoliopsida</taxon>
        <taxon>Liliopsida</taxon>
        <taxon>Poales</taxon>
        <taxon>Poaceae</taxon>
        <taxon>BOP clade</taxon>
        <taxon>Pooideae</taxon>
        <taxon>Poodae</taxon>
        <taxon>Poeae</taxon>
        <taxon>Poeae Chloroplast Group 2 (Poeae type)</taxon>
        <taxon>Loliodinae</taxon>
        <taxon>Loliinae</taxon>
        <taxon>Lolium</taxon>
    </lineage>
</organism>